<evidence type="ECO:0000313" key="1">
    <source>
        <dbReference type="EMBL" id="OIQ64858.1"/>
    </source>
</evidence>
<dbReference type="EMBL" id="MLJW01007786">
    <property type="protein sequence ID" value="OIQ64858.1"/>
    <property type="molecule type" value="Genomic_DNA"/>
</dbReference>
<organism evidence="1">
    <name type="scientific">mine drainage metagenome</name>
    <dbReference type="NCBI Taxonomy" id="410659"/>
    <lineage>
        <taxon>unclassified sequences</taxon>
        <taxon>metagenomes</taxon>
        <taxon>ecological metagenomes</taxon>
    </lineage>
</organism>
<proteinExistence type="predicted"/>
<dbReference type="AntiFam" id="ANF00082">
    <property type="entry name" value="Shadow ORF (opposite glgX)"/>
</dbReference>
<sequence>MVIAHVKDHLDPGRVEAAHHRLKLPHRVLAHVTRFRREKADGLVAPVIAQSALHKEAVVKMGVDRQQFDRSDAKAGQVIQHRLAGKAKVGAAQAGINAGMGGGQAFDMRLVDHRAVERVVGVAVCAPVIGGIHHHRFRHGEGAVAGVERQIGARAAKAVAHHGVRPFQPPVKLLGIGVDQQLVGVEAVARLWLVGAMRAKAVAGAGGQALHIHMPDVAVAVAKRQAGEFLATVVRKQAKLDLAGIGGKDGEVDALTVKTGPHRPRAPLRHRMVAQMRGQRPGRGVHGIRLS</sequence>
<accession>A0A1J5P1B7</accession>
<comment type="caution">
    <text evidence="1">The sequence shown here is derived from an EMBL/GenBank/DDBJ whole genome shotgun (WGS) entry which is preliminary data.</text>
</comment>
<reference evidence="1" key="1">
    <citation type="submission" date="2016-10" db="EMBL/GenBank/DDBJ databases">
        <title>Sequence of Gallionella enrichment culture.</title>
        <authorList>
            <person name="Poehlein A."/>
            <person name="Muehling M."/>
            <person name="Daniel R."/>
        </authorList>
    </citation>
    <scope>NUCLEOTIDE SEQUENCE</scope>
</reference>
<gene>
    <name evidence="1" type="ORF">GALL_535890</name>
</gene>
<name>A0A1J5P1B7_9ZZZZ</name>
<protein>
    <submittedName>
        <fullName evidence="1">Uncharacterized protein</fullName>
    </submittedName>
</protein>
<dbReference type="AlphaFoldDB" id="A0A1J5P1B7"/>